<dbReference type="EMBL" id="NESQ01000031">
    <property type="protein sequence ID" value="PUU82268.1"/>
    <property type="molecule type" value="Genomic_DNA"/>
</dbReference>
<dbReference type="OrthoDB" id="3868412at2759"/>
<keyword evidence="2" id="KW-1185">Reference proteome</keyword>
<organism evidence="1 2">
    <name type="scientific">Tuber borchii</name>
    <name type="common">White truffle</name>
    <dbReference type="NCBI Taxonomy" id="42251"/>
    <lineage>
        <taxon>Eukaryota</taxon>
        <taxon>Fungi</taxon>
        <taxon>Dikarya</taxon>
        <taxon>Ascomycota</taxon>
        <taxon>Pezizomycotina</taxon>
        <taxon>Pezizomycetes</taxon>
        <taxon>Pezizales</taxon>
        <taxon>Tuberaceae</taxon>
        <taxon>Tuber</taxon>
    </lineage>
</organism>
<reference evidence="1 2" key="1">
    <citation type="submission" date="2017-04" db="EMBL/GenBank/DDBJ databases">
        <title>Draft genome sequence of Tuber borchii Vittad., a whitish edible truffle.</title>
        <authorList>
            <consortium name="DOE Joint Genome Institute"/>
            <person name="Murat C."/>
            <person name="Kuo A."/>
            <person name="Barry K.W."/>
            <person name="Clum A."/>
            <person name="Dockter R.B."/>
            <person name="Fauchery L."/>
            <person name="Iotti M."/>
            <person name="Kohler A."/>
            <person name="Labutti K."/>
            <person name="Lindquist E.A."/>
            <person name="Lipzen A."/>
            <person name="Ohm R.A."/>
            <person name="Wang M."/>
            <person name="Grigoriev I.V."/>
            <person name="Zambonelli A."/>
            <person name="Martin F.M."/>
        </authorList>
    </citation>
    <scope>NUCLEOTIDE SEQUENCE [LARGE SCALE GENOMIC DNA]</scope>
    <source>
        <strain evidence="1 2">Tbo3840</strain>
    </source>
</reference>
<accession>A0A2T7A3G5</accession>
<name>A0A2T7A3G5_TUBBO</name>
<comment type="caution">
    <text evidence="1">The sequence shown here is derived from an EMBL/GenBank/DDBJ whole genome shotgun (WGS) entry which is preliminary data.</text>
</comment>
<sequence>MIGENKTTLERFTRADNSLFTTHLIVPFSRKHLNSCPNNCQQLQKKALHQGESVASKTMKISHPVRSAVNKHRIDRLVLQWVTMWESRLLNSFACLYF</sequence>
<proteinExistence type="predicted"/>
<protein>
    <submittedName>
        <fullName evidence="1">Uncharacterized protein</fullName>
    </submittedName>
</protein>
<gene>
    <name evidence="1" type="ORF">B9Z19DRAFT_465438</name>
</gene>
<evidence type="ECO:0000313" key="1">
    <source>
        <dbReference type="EMBL" id="PUU82268.1"/>
    </source>
</evidence>
<evidence type="ECO:0000313" key="2">
    <source>
        <dbReference type="Proteomes" id="UP000244722"/>
    </source>
</evidence>
<dbReference type="AlphaFoldDB" id="A0A2T7A3G5"/>
<dbReference type="Proteomes" id="UP000244722">
    <property type="component" value="Unassembled WGS sequence"/>
</dbReference>